<feature type="signal peptide" evidence="2">
    <location>
        <begin position="1"/>
        <end position="29"/>
    </location>
</feature>
<keyword evidence="2" id="KW-0732">Signal</keyword>
<reference evidence="3 4" key="1">
    <citation type="submission" date="2020-02" db="EMBL/GenBank/DDBJ databases">
        <title>Whole-genome analyses of novel actinobacteria.</title>
        <authorList>
            <person name="Sahin N."/>
            <person name="Gencbay T."/>
        </authorList>
    </citation>
    <scope>NUCLEOTIDE SEQUENCE [LARGE SCALE GENOMIC DNA]</scope>
    <source>
        <strain evidence="3 4">HC44</strain>
    </source>
</reference>
<name>A0A6G4V2D4_9ACTN</name>
<evidence type="ECO:0000313" key="3">
    <source>
        <dbReference type="EMBL" id="NGO08179.1"/>
    </source>
</evidence>
<dbReference type="Proteomes" id="UP000472335">
    <property type="component" value="Unassembled WGS sequence"/>
</dbReference>
<dbReference type="EMBL" id="JAAKZY010000026">
    <property type="protein sequence ID" value="NGO08179.1"/>
    <property type="molecule type" value="Genomic_DNA"/>
</dbReference>
<organism evidence="3 4">
    <name type="scientific">Streptomyces scabichelini</name>
    <dbReference type="NCBI Taxonomy" id="2711217"/>
    <lineage>
        <taxon>Bacteria</taxon>
        <taxon>Bacillati</taxon>
        <taxon>Actinomycetota</taxon>
        <taxon>Actinomycetes</taxon>
        <taxon>Kitasatosporales</taxon>
        <taxon>Streptomycetaceae</taxon>
        <taxon>Streptomyces</taxon>
    </lineage>
</organism>
<comment type="caution">
    <text evidence="3">The sequence shown here is derived from an EMBL/GenBank/DDBJ whole genome shotgun (WGS) entry which is preliminary data.</text>
</comment>
<gene>
    <name evidence="3" type="ORF">G5C60_11145</name>
</gene>
<sequence length="81" mass="8165">MTRRMRKTVVVAATVLAAAGLAGGGVAIAADGDEPPRDKVQFVVEEGSSDSGAGAYDREDCPEKDGTGGTPSESTVDPEAL</sequence>
<evidence type="ECO:0008006" key="5">
    <source>
        <dbReference type="Google" id="ProtNLM"/>
    </source>
</evidence>
<proteinExistence type="predicted"/>
<feature type="region of interest" description="Disordered" evidence="1">
    <location>
        <begin position="45"/>
        <end position="81"/>
    </location>
</feature>
<dbReference type="RefSeq" id="WP_165257573.1">
    <property type="nucleotide sequence ID" value="NZ_JAAKZY010000026.1"/>
</dbReference>
<feature type="chain" id="PRO_5026240819" description="Secreted protein" evidence="2">
    <location>
        <begin position="30"/>
        <end position="81"/>
    </location>
</feature>
<evidence type="ECO:0000313" key="4">
    <source>
        <dbReference type="Proteomes" id="UP000472335"/>
    </source>
</evidence>
<evidence type="ECO:0000256" key="1">
    <source>
        <dbReference type="SAM" id="MobiDB-lite"/>
    </source>
</evidence>
<accession>A0A6G4V2D4</accession>
<feature type="compositionally biased region" description="Basic and acidic residues" evidence="1">
    <location>
        <begin position="56"/>
        <end position="66"/>
    </location>
</feature>
<protein>
    <recommendedName>
        <fullName evidence="5">Secreted protein</fullName>
    </recommendedName>
</protein>
<dbReference type="AlphaFoldDB" id="A0A6G4V2D4"/>
<evidence type="ECO:0000256" key="2">
    <source>
        <dbReference type="SAM" id="SignalP"/>
    </source>
</evidence>
<keyword evidence="4" id="KW-1185">Reference proteome</keyword>